<dbReference type="InterPro" id="IPR026444">
    <property type="entry name" value="Secre_tail"/>
</dbReference>
<gene>
    <name evidence="1" type="ORF">A2519_17150</name>
</gene>
<sequence>MGVLLFLLVSLSYPDVVWPPDTCNCAQWHTENVLSHPGCPGNTIVWVSHNGNGDTISFATFLNVVGSYDNRTYIIKASPEPYIVGCRQVTIGPNSTTGARTCLTIRGETGNRDDVVLAGADPAIDSDFWKSTEYGGSSSCGIYQTFQFYNVEHVVVADLSMINFPGKMLKVDGRVGWYPKDIRFHNLYLRDCGSQMIKVGGQPISSMDGILECSKLEYAYGLFEENVYETQGIDVHRGNNWIIRDNYFLNIRNSKRTKLFGHSGGILLWDSSFNVRVERNLLVNNNKPIRLAIEGFGGDSMWVVNNVIVSDDPDTNYLYHYAIEFGDSLRTGGAYHNTIWNPVQSEPAAFGTLELDAQDSVVVLPYHNSLPIENNLYLSGGLTSCPSFLNNIQAQDSGWFINAAAYDFNLSQNHTVARLEQVLDDILGKLRPASTSAGAYEFAPLSGTHTMRHGETGLLDMNITPNPFNPHTIVTISGIAPWEKCELVIYGIAGNIVERLLASGSRFGEGIVWNANSLPSGMYIAKVAAGSQKLIKRAILLK</sequence>
<name>A0A1F7F3A0_UNCRA</name>
<dbReference type="AlphaFoldDB" id="A0A1F7F3A0"/>
<protein>
    <recommendedName>
        <fullName evidence="3">Secretion system C-terminal sorting domain-containing protein</fullName>
    </recommendedName>
</protein>
<dbReference type="EMBL" id="MFYX01000136">
    <property type="protein sequence ID" value="OGK00986.1"/>
    <property type="molecule type" value="Genomic_DNA"/>
</dbReference>
<reference evidence="1 2" key="1">
    <citation type="journal article" date="2016" name="Nat. Commun.">
        <title>Thousands of microbial genomes shed light on interconnected biogeochemical processes in an aquifer system.</title>
        <authorList>
            <person name="Anantharaman K."/>
            <person name="Brown C.T."/>
            <person name="Hug L.A."/>
            <person name="Sharon I."/>
            <person name="Castelle C.J."/>
            <person name="Probst A.J."/>
            <person name="Thomas B.C."/>
            <person name="Singh A."/>
            <person name="Wilkins M.J."/>
            <person name="Karaoz U."/>
            <person name="Brodie E.L."/>
            <person name="Williams K.H."/>
            <person name="Hubbard S.S."/>
            <person name="Banfield J.F."/>
        </authorList>
    </citation>
    <scope>NUCLEOTIDE SEQUENCE [LARGE SCALE GENOMIC DNA]</scope>
</reference>
<evidence type="ECO:0000313" key="1">
    <source>
        <dbReference type="EMBL" id="OGK00986.1"/>
    </source>
</evidence>
<evidence type="ECO:0000313" key="2">
    <source>
        <dbReference type="Proteomes" id="UP000179243"/>
    </source>
</evidence>
<dbReference type="Gene3D" id="2.160.20.10">
    <property type="entry name" value="Single-stranded right-handed beta-helix, Pectin lyase-like"/>
    <property type="match status" value="1"/>
</dbReference>
<accession>A0A1F7F3A0</accession>
<dbReference type="InterPro" id="IPR011050">
    <property type="entry name" value="Pectin_lyase_fold/virulence"/>
</dbReference>
<dbReference type="NCBIfam" id="TIGR04183">
    <property type="entry name" value="Por_Secre_tail"/>
    <property type="match status" value="1"/>
</dbReference>
<dbReference type="SUPFAM" id="SSF51126">
    <property type="entry name" value="Pectin lyase-like"/>
    <property type="match status" value="1"/>
</dbReference>
<evidence type="ECO:0008006" key="3">
    <source>
        <dbReference type="Google" id="ProtNLM"/>
    </source>
</evidence>
<dbReference type="InterPro" id="IPR012334">
    <property type="entry name" value="Pectin_lyas_fold"/>
</dbReference>
<proteinExistence type="predicted"/>
<comment type="caution">
    <text evidence="1">The sequence shown here is derived from an EMBL/GenBank/DDBJ whole genome shotgun (WGS) entry which is preliminary data.</text>
</comment>
<dbReference type="Proteomes" id="UP000179243">
    <property type="component" value="Unassembled WGS sequence"/>
</dbReference>
<organism evidence="1 2">
    <name type="scientific">Candidatus Raymondbacteria bacterium RIFOXYD12_FULL_49_13</name>
    <dbReference type="NCBI Taxonomy" id="1817890"/>
    <lineage>
        <taxon>Bacteria</taxon>
        <taxon>Raymondiibacteriota</taxon>
    </lineage>
</organism>